<evidence type="ECO:0000313" key="3">
    <source>
        <dbReference type="Proteomes" id="UP000265703"/>
    </source>
</evidence>
<protein>
    <submittedName>
        <fullName evidence="2">Uncharacterized protein</fullName>
    </submittedName>
</protein>
<keyword evidence="3" id="KW-1185">Reference proteome</keyword>
<dbReference type="AlphaFoldDB" id="A0A397SAY0"/>
<feature type="region of interest" description="Disordered" evidence="1">
    <location>
        <begin position="267"/>
        <end position="288"/>
    </location>
</feature>
<feature type="compositionally biased region" description="Polar residues" evidence="1">
    <location>
        <begin position="267"/>
        <end position="276"/>
    </location>
</feature>
<gene>
    <name evidence="2" type="ORF">C1645_863896</name>
</gene>
<accession>A0A397SAY0</accession>
<feature type="region of interest" description="Disordered" evidence="1">
    <location>
        <begin position="144"/>
        <end position="174"/>
    </location>
</feature>
<dbReference type="EMBL" id="QKYT01000732">
    <property type="protein sequence ID" value="RIA81876.1"/>
    <property type="molecule type" value="Genomic_DNA"/>
</dbReference>
<organism evidence="2 3">
    <name type="scientific">Glomus cerebriforme</name>
    <dbReference type="NCBI Taxonomy" id="658196"/>
    <lineage>
        <taxon>Eukaryota</taxon>
        <taxon>Fungi</taxon>
        <taxon>Fungi incertae sedis</taxon>
        <taxon>Mucoromycota</taxon>
        <taxon>Glomeromycotina</taxon>
        <taxon>Glomeromycetes</taxon>
        <taxon>Glomerales</taxon>
        <taxon>Glomeraceae</taxon>
        <taxon>Glomus</taxon>
    </lineage>
</organism>
<evidence type="ECO:0000313" key="2">
    <source>
        <dbReference type="EMBL" id="RIA81876.1"/>
    </source>
</evidence>
<reference evidence="2 3" key="1">
    <citation type="submission" date="2018-06" db="EMBL/GenBank/DDBJ databases">
        <title>Comparative genomics reveals the genomic features of Rhizophagus irregularis, R. cerebriforme, R. diaphanum and Gigaspora rosea, and their symbiotic lifestyle signature.</title>
        <authorList>
            <person name="Morin E."/>
            <person name="San Clemente H."/>
            <person name="Chen E.C.H."/>
            <person name="De La Providencia I."/>
            <person name="Hainaut M."/>
            <person name="Kuo A."/>
            <person name="Kohler A."/>
            <person name="Murat C."/>
            <person name="Tang N."/>
            <person name="Roy S."/>
            <person name="Loubradou J."/>
            <person name="Henrissat B."/>
            <person name="Grigoriev I.V."/>
            <person name="Corradi N."/>
            <person name="Roux C."/>
            <person name="Martin F.M."/>
        </authorList>
    </citation>
    <scope>NUCLEOTIDE SEQUENCE [LARGE SCALE GENOMIC DNA]</scope>
    <source>
        <strain evidence="2 3">DAOM 227022</strain>
    </source>
</reference>
<name>A0A397SAY0_9GLOM</name>
<sequence>MSFKFLILRMKFGFLKMNSRASLKYLRSLIIVKIITKNEEDPNLRQVQFHLLIQTSTVNLNNPITFTASDRRFEGVKFTSGRSGFIYSSKLRRRQKAKEFEANNRINHISHLKSRALDEDLLDYYTNNYVSNDENNLKNNYSIKKKGSYSKPEPDAKHDVTGAPGSGIKGNRNYTVYAKNDPTITITKKNSRRKKSLNTINYTMETSKHDTTETDKRDTSITLIPSRSNTGKNSIRSNLGEKKPRPSKHFDNQIPLPSNYIYNIERTNSSGSTLKPSPTPPVPALSSNNYLQPKEIQRGHQMKTVSNESLYENLARKSSTSSATVVNSWTTIPIDSSIAPPQDFSNDYSEDMIDWSKTSYRISIPLDKPDSDRNFGSVYYDAFSEFKDDFSEISNKKETQILLEKFGSKPNTNSAATQSINLKNFENNSEYLNLSRESNIFEKNLYRARYE</sequence>
<dbReference type="Proteomes" id="UP000265703">
    <property type="component" value="Unassembled WGS sequence"/>
</dbReference>
<proteinExistence type="predicted"/>
<feature type="compositionally biased region" description="Polar residues" evidence="1">
    <location>
        <begin position="223"/>
        <end position="237"/>
    </location>
</feature>
<feature type="compositionally biased region" description="Basic and acidic residues" evidence="1">
    <location>
        <begin position="239"/>
        <end position="251"/>
    </location>
</feature>
<comment type="caution">
    <text evidence="2">The sequence shown here is derived from an EMBL/GenBank/DDBJ whole genome shotgun (WGS) entry which is preliminary data.</text>
</comment>
<feature type="region of interest" description="Disordered" evidence="1">
    <location>
        <begin position="223"/>
        <end position="255"/>
    </location>
</feature>
<evidence type="ECO:0000256" key="1">
    <source>
        <dbReference type="SAM" id="MobiDB-lite"/>
    </source>
</evidence>